<evidence type="ECO:0000313" key="3">
    <source>
        <dbReference type="Proteomes" id="UP000187735"/>
    </source>
</evidence>
<dbReference type="OrthoDB" id="9791262at2"/>
<evidence type="ECO:0000313" key="2">
    <source>
        <dbReference type="EMBL" id="APZ93119.1"/>
    </source>
</evidence>
<dbReference type="STRING" id="1891926.Fuma_02735"/>
<dbReference type="Gene3D" id="2.60.120.620">
    <property type="entry name" value="q2cbj1_9rhob like domain"/>
    <property type="match status" value="1"/>
</dbReference>
<dbReference type="EMBL" id="CP017641">
    <property type="protein sequence ID" value="APZ93119.1"/>
    <property type="molecule type" value="Genomic_DNA"/>
</dbReference>
<dbReference type="PANTHER" id="PTHR20883">
    <property type="entry name" value="PHYTANOYL-COA DIOXYGENASE DOMAIN CONTAINING 1"/>
    <property type="match status" value="1"/>
</dbReference>
<dbReference type="InterPro" id="IPR008775">
    <property type="entry name" value="Phytyl_CoA_dOase-like"/>
</dbReference>
<sequence>MLTTEQRPQSFTAEDVAAFERDGFLIQRGLVPDSYVRTILEVTRRDAAAHYGDIEYEADVQYPGAPESLDDEGGRTIRRLQQAFSRDPVFSRLVKEPFLLNRLQQLLGPQVVMPLAHHNCIMTKHPRYSSDTGWHRDIRYWSFRDSNLVNAWLALGEETLANGCLRLLPGSHNMDLQREQLDDALFFREDLPQNQSLLNAAVTAELQAGDVVFFHARCFHAATRNHSDATKYSAVFTFRSLDNAPIPGTRSAQLPELLL</sequence>
<dbReference type="KEGG" id="fmr:Fuma_02735"/>
<accession>A0A1P8WGC2</accession>
<gene>
    <name evidence="2" type="ORF">Fuma_02735</name>
</gene>
<dbReference type="PANTHER" id="PTHR20883:SF48">
    <property type="entry name" value="ECTOINE DIOXYGENASE"/>
    <property type="match status" value="1"/>
</dbReference>
<dbReference type="AlphaFoldDB" id="A0A1P8WGC2"/>
<dbReference type="GO" id="GO:0005506">
    <property type="term" value="F:iron ion binding"/>
    <property type="evidence" value="ECO:0007669"/>
    <property type="project" value="UniProtKB-ARBA"/>
</dbReference>
<organism evidence="2 3">
    <name type="scientific">Fuerstiella marisgermanici</name>
    <dbReference type="NCBI Taxonomy" id="1891926"/>
    <lineage>
        <taxon>Bacteria</taxon>
        <taxon>Pseudomonadati</taxon>
        <taxon>Planctomycetota</taxon>
        <taxon>Planctomycetia</taxon>
        <taxon>Planctomycetales</taxon>
        <taxon>Planctomycetaceae</taxon>
        <taxon>Fuerstiella</taxon>
    </lineage>
</organism>
<dbReference type="SUPFAM" id="SSF51197">
    <property type="entry name" value="Clavaminate synthase-like"/>
    <property type="match status" value="1"/>
</dbReference>
<evidence type="ECO:0000256" key="1">
    <source>
        <dbReference type="ARBA" id="ARBA00001954"/>
    </source>
</evidence>
<proteinExistence type="predicted"/>
<dbReference type="RefSeq" id="WP_077024638.1">
    <property type="nucleotide sequence ID" value="NZ_CP017641.1"/>
</dbReference>
<keyword evidence="3" id="KW-1185">Reference proteome</keyword>
<name>A0A1P8WGC2_9PLAN</name>
<dbReference type="Pfam" id="PF05721">
    <property type="entry name" value="PhyH"/>
    <property type="match status" value="1"/>
</dbReference>
<reference evidence="2 3" key="1">
    <citation type="journal article" date="2016" name="Front. Microbiol.">
        <title>Fuerstia marisgermanicae gen. nov., sp. nov., an Unusual Member of the Phylum Planctomycetes from the German Wadden Sea.</title>
        <authorList>
            <person name="Kohn T."/>
            <person name="Heuer A."/>
            <person name="Jogler M."/>
            <person name="Vollmers J."/>
            <person name="Boedeker C."/>
            <person name="Bunk B."/>
            <person name="Rast P."/>
            <person name="Borchert D."/>
            <person name="Glockner I."/>
            <person name="Freese H.M."/>
            <person name="Klenk H.P."/>
            <person name="Overmann J."/>
            <person name="Kaster A.K."/>
            <person name="Rohde M."/>
            <person name="Wiegand S."/>
            <person name="Jogler C."/>
        </authorList>
    </citation>
    <scope>NUCLEOTIDE SEQUENCE [LARGE SCALE GENOMIC DNA]</scope>
    <source>
        <strain evidence="2 3">NH11</strain>
    </source>
</reference>
<dbReference type="GO" id="GO:0016706">
    <property type="term" value="F:2-oxoglutarate-dependent dioxygenase activity"/>
    <property type="evidence" value="ECO:0007669"/>
    <property type="project" value="UniProtKB-ARBA"/>
</dbReference>
<protein>
    <submittedName>
        <fullName evidence="2">Ectoine hydroxylase</fullName>
    </submittedName>
</protein>
<dbReference type="Proteomes" id="UP000187735">
    <property type="component" value="Chromosome"/>
</dbReference>
<comment type="cofactor">
    <cofactor evidence="1">
        <name>Fe(2+)</name>
        <dbReference type="ChEBI" id="CHEBI:29033"/>
    </cofactor>
</comment>